<dbReference type="EMBL" id="LYVF01000013">
    <property type="protein sequence ID" value="OAT86404.1"/>
    <property type="molecule type" value="Genomic_DNA"/>
</dbReference>
<organism evidence="11 12">
    <name type="scientific">Desulfotomaculum copahuensis</name>
    <dbReference type="NCBI Taxonomy" id="1838280"/>
    <lineage>
        <taxon>Bacteria</taxon>
        <taxon>Bacillati</taxon>
        <taxon>Bacillota</taxon>
        <taxon>Clostridia</taxon>
        <taxon>Eubacteriales</taxon>
        <taxon>Desulfotomaculaceae</taxon>
        <taxon>Desulfotomaculum</taxon>
    </lineage>
</organism>
<sequence>MKNKVGGNHSRAAKYLCLLWLLCLPAFPAAAAAADYTVKPGDSLYAISMHYHTTVKSLQSANGLDGSMIHPGQKLMIPEKGNNVRPAAGTGALPSPQKAPHALKADKARTADRQQTAAGANKAGGRGSAAPAEKPPASGSTGYRVQPGDSIYRIGLRFGVDEQAIMRTNSLNSTLIYPGQTLVIPGAAGGKPPGVTAPPGGSSGGAPPGGTAAPAAVSRGAAVDARTVLAEANSLLGRPYVYGAAGPSSFDCSGFTMFVFNSAGIALPHNAADQAMLGRTVDRSALEPGDLVFFGYNGSKDIEHVGIYAGNDQFIHDSSTGGVKYSSLNESYYAANYREARRLLS</sequence>
<proteinExistence type="inferred from homology"/>
<feature type="region of interest" description="Disordered" evidence="7">
    <location>
        <begin position="78"/>
        <end position="146"/>
    </location>
</feature>
<evidence type="ECO:0000259" key="10">
    <source>
        <dbReference type="PROSITE" id="PS51935"/>
    </source>
</evidence>
<dbReference type="AlphaFoldDB" id="A0A1B7LIL3"/>
<dbReference type="PROSITE" id="PS51782">
    <property type="entry name" value="LYSM"/>
    <property type="match status" value="2"/>
</dbReference>
<protein>
    <recommendedName>
        <fullName evidence="13">Peptidoglycan endopeptidase</fullName>
    </recommendedName>
</protein>
<evidence type="ECO:0000256" key="4">
    <source>
        <dbReference type="ARBA" id="ARBA00022737"/>
    </source>
</evidence>
<evidence type="ECO:0000256" key="1">
    <source>
        <dbReference type="ARBA" id="ARBA00007074"/>
    </source>
</evidence>
<feature type="domain" description="LysM" evidence="9">
    <location>
        <begin position="34"/>
        <end position="77"/>
    </location>
</feature>
<comment type="caution">
    <text evidence="11">The sequence shown here is derived from an EMBL/GenBank/DDBJ whole genome shotgun (WGS) entry which is preliminary data.</text>
</comment>
<dbReference type="OrthoDB" id="9808890at2"/>
<keyword evidence="3 8" id="KW-0732">Signal</keyword>
<dbReference type="CDD" id="cd00118">
    <property type="entry name" value="LysM"/>
    <property type="match status" value="2"/>
</dbReference>
<feature type="compositionally biased region" description="Basic and acidic residues" evidence="7">
    <location>
        <begin position="103"/>
        <end position="112"/>
    </location>
</feature>
<dbReference type="PANTHER" id="PTHR47053:SF1">
    <property type="entry name" value="MUREIN DD-ENDOPEPTIDASE MEPH-RELATED"/>
    <property type="match status" value="1"/>
</dbReference>
<accession>A0A1B7LIL3</accession>
<feature type="domain" description="LysM" evidence="9">
    <location>
        <begin position="141"/>
        <end position="184"/>
    </location>
</feature>
<dbReference type="SMART" id="SM00257">
    <property type="entry name" value="LysM"/>
    <property type="match status" value="2"/>
</dbReference>
<evidence type="ECO:0000313" key="12">
    <source>
        <dbReference type="Proteomes" id="UP000078532"/>
    </source>
</evidence>
<dbReference type="GO" id="GO:0006508">
    <property type="term" value="P:proteolysis"/>
    <property type="evidence" value="ECO:0007669"/>
    <property type="project" value="UniProtKB-KW"/>
</dbReference>
<dbReference type="InterPro" id="IPR018392">
    <property type="entry name" value="LysM"/>
</dbReference>
<dbReference type="Pfam" id="PF01476">
    <property type="entry name" value="LysM"/>
    <property type="match status" value="2"/>
</dbReference>
<dbReference type="PANTHER" id="PTHR47053">
    <property type="entry name" value="MUREIN DD-ENDOPEPTIDASE MEPH-RELATED"/>
    <property type="match status" value="1"/>
</dbReference>
<feature type="region of interest" description="Disordered" evidence="7">
    <location>
        <begin position="188"/>
        <end position="214"/>
    </location>
</feature>
<dbReference type="STRING" id="1838280.A6M21_02960"/>
<evidence type="ECO:0000256" key="8">
    <source>
        <dbReference type="SAM" id="SignalP"/>
    </source>
</evidence>
<keyword evidence="12" id="KW-1185">Reference proteome</keyword>
<reference evidence="11 12" key="1">
    <citation type="submission" date="2016-04" db="EMBL/GenBank/DDBJ databases">
        <authorList>
            <person name="Evans L.H."/>
            <person name="Alamgir A."/>
            <person name="Owens N."/>
            <person name="Weber N.D."/>
            <person name="Virtaneva K."/>
            <person name="Barbian K."/>
            <person name="Babar A."/>
            <person name="Rosenke K."/>
        </authorList>
    </citation>
    <scope>NUCLEOTIDE SEQUENCE [LARGE SCALE GENOMIC DNA]</scope>
    <source>
        <strain evidence="11 12">LMa1</strain>
    </source>
</reference>
<dbReference type="SUPFAM" id="SSF54001">
    <property type="entry name" value="Cysteine proteinases"/>
    <property type="match status" value="1"/>
</dbReference>
<evidence type="ECO:0000259" key="9">
    <source>
        <dbReference type="PROSITE" id="PS51782"/>
    </source>
</evidence>
<dbReference type="PROSITE" id="PS51935">
    <property type="entry name" value="NLPC_P60"/>
    <property type="match status" value="1"/>
</dbReference>
<dbReference type="InterPro" id="IPR038765">
    <property type="entry name" value="Papain-like_cys_pep_sf"/>
</dbReference>
<dbReference type="Proteomes" id="UP000078532">
    <property type="component" value="Unassembled WGS sequence"/>
</dbReference>
<comment type="similarity">
    <text evidence="1">Belongs to the peptidase C40 family.</text>
</comment>
<feature type="chain" id="PRO_5008596972" description="Peptidoglycan endopeptidase" evidence="8">
    <location>
        <begin position="34"/>
        <end position="345"/>
    </location>
</feature>
<feature type="domain" description="NlpC/P60" evidence="10">
    <location>
        <begin position="222"/>
        <end position="344"/>
    </location>
</feature>
<dbReference type="Gene3D" id="3.10.350.10">
    <property type="entry name" value="LysM domain"/>
    <property type="match status" value="2"/>
</dbReference>
<dbReference type="SUPFAM" id="SSF54106">
    <property type="entry name" value="LysM domain"/>
    <property type="match status" value="2"/>
</dbReference>
<gene>
    <name evidence="11" type="ORF">A6M21_02960</name>
</gene>
<keyword evidence="2" id="KW-0645">Protease</keyword>
<evidence type="ECO:0000256" key="2">
    <source>
        <dbReference type="ARBA" id="ARBA00022670"/>
    </source>
</evidence>
<dbReference type="InterPro" id="IPR036779">
    <property type="entry name" value="LysM_dom_sf"/>
</dbReference>
<evidence type="ECO:0000313" key="11">
    <source>
        <dbReference type="EMBL" id="OAT86404.1"/>
    </source>
</evidence>
<dbReference type="InterPro" id="IPR051202">
    <property type="entry name" value="Peptidase_C40"/>
</dbReference>
<evidence type="ECO:0000256" key="5">
    <source>
        <dbReference type="ARBA" id="ARBA00022801"/>
    </source>
</evidence>
<keyword evidence="5" id="KW-0378">Hydrolase</keyword>
<evidence type="ECO:0000256" key="3">
    <source>
        <dbReference type="ARBA" id="ARBA00022729"/>
    </source>
</evidence>
<dbReference type="Pfam" id="PF00877">
    <property type="entry name" value="NLPC_P60"/>
    <property type="match status" value="1"/>
</dbReference>
<dbReference type="InterPro" id="IPR000064">
    <property type="entry name" value="NLP_P60_dom"/>
</dbReference>
<dbReference type="Gene3D" id="3.90.1720.10">
    <property type="entry name" value="endopeptidase domain like (from Nostoc punctiforme)"/>
    <property type="match status" value="1"/>
</dbReference>
<dbReference type="GO" id="GO:0008234">
    <property type="term" value="F:cysteine-type peptidase activity"/>
    <property type="evidence" value="ECO:0007669"/>
    <property type="project" value="UniProtKB-KW"/>
</dbReference>
<dbReference type="RefSeq" id="WP_066666133.1">
    <property type="nucleotide sequence ID" value="NZ_LYVF01000013.1"/>
</dbReference>
<feature type="signal peptide" evidence="8">
    <location>
        <begin position="1"/>
        <end position="33"/>
    </location>
</feature>
<name>A0A1B7LIL3_9FIRM</name>
<evidence type="ECO:0008006" key="13">
    <source>
        <dbReference type="Google" id="ProtNLM"/>
    </source>
</evidence>
<keyword evidence="6" id="KW-0788">Thiol protease</keyword>
<evidence type="ECO:0000256" key="7">
    <source>
        <dbReference type="SAM" id="MobiDB-lite"/>
    </source>
</evidence>
<evidence type="ECO:0000256" key="6">
    <source>
        <dbReference type="ARBA" id="ARBA00022807"/>
    </source>
</evidence>
<keyword evidence="4" id="KW-0677">Repeat</keyword>